<dbReference type="SUPFAM" id="SSF46785">
    <property type="entry name" value="Winged helix' DNA-binding domain"/>
    <property type="match status" value="1"/>
</dbReference>
<dbReference type="InterPro" id="IPR036251">
    <property type="entry name" value="Arg_repress_C_sf"/>
</dbReference>
<proteinExistence type="inferred from homology"/>
<dbReference type="Pfam" id="PF02863">
    <property type="entry name" value="Arg_repressor_C"/>
    <property type="match status" value="1"/>
</dbReference>
<dbReference type="Gene3D" id="3.30.1360.40">
    <property type="match status" value="1"/>
</dbReference>
<keyword evidence="3" id="KW-0963">Cytoplasm</keyword>
<evidence type="ECO:0000259" key="7">
    <source>
        <dbReference type="Pfam" id="PF01316"/>
    </source>
</evidence>
<evidence type="ECO:0000313" key="9">
    <source>
        <dbReference type="EMBL" id="KGA03638.1"/>
    </source>
</evidence>
<evidence type="ECO:0000259" key="8">
    <source>
        <dbReference type="Pfam" id="PF02863"/>
    </source>
</evidence>
<dbReference type="HAMAP" id="MF_00173">
    <property type="entry name" value="Arg_repressor"/>
    <property type="match status" value="1"/>
</dbReference>
<dbReference type="GO" id="GO:0003700">
    <property type="term" value="F:DNA-binding transcription factor activity"/>
    <property type="evidence" value="ECO:0007669"/>
    <property type="project" value="InterPro"/>
</dbReference>
<dbReference type="InterPro" id="IPR020900">
    <property type="entry name" value="Arg_repress_DNA-bd"/>
</dbReference>
<evidence type="ECO:0000256" key="6">
    <source>
        <dbReference type="ARBA" id="ARBA00023163"/>
    </source>
</evidence>
<evidence type="ECO:0008006" key="10">
    <source>
        <dbReference type="Google" id="ProtNLM"/>
    </source>
</evidence>
<dbReference type="InterPro" id="IPR036390">
    <property type="entry name" value="WH_DNA-bd_sf"/>
</dbReference>
<comment type="similarity">
    <text evidence="2">Belongs to the ArgR family.</text>
</comment>
<dbReference type="PANTHER" id="PTHR34471">
    <property type="entry name" value="ARGININE REPRESSOR"/>
    <property type="match status" value="1"/>
</dbReference>
<dbReference type="InterPro" id="IPR001669">
    <property type="entry name" value="Arg_repress"/>
</dbReference>
<dbReference type="GO" id="GO:0006525">
    <property type="term" value="P:arginine metabolic process"/>
    <property type="evidence" value="ECO:0007669"/>
    <property type="project" value="InterPro"/>
</dbReference>
<comment type="subcellular location">
    <subcellularLocation>
        <location evidence="1">Cytoplasm</location>
    </subcellularLocation>
</comment>
<organism evidence="9">
    <name type="scientific">freshwater metagenome</name>
    <dbReference type="NCBI Taxonomy" id="449393"/>
    <lineage>
        <taxon>unclassified sequences</taxon>
        <taxon>metagenomes</taxon>
        <taxon>ecological metagenomes</taxon>
    </lineage>
</organism>
<keyword evidence="6" id="KW-0804">Transcription</keyword>
<protein>
    <recommendedName>
        <fullName evidence="10">Arginine repressor</fullName>
    </recommendedName>
</protein>
<dbReference type="Pfam" id="PF01316">
    <property type="entry name" value="Arg_repressor"/>
    <property type="match status" value="1"/>
</dbReference>
<dbReference type="GO" id="GO:0034618">
    <property type="term" value="F:arginine binding"/>
    <property type="evidence" value="ECO:0007669"/>
    <property type="project" value="InterPro"/>
</dbReference>
<dbReference type="PANTHER" id="PTHR34471:SF1">
    <property type="entry name" value="ARGININE REPRESSOR"/>
    <property type="match status" value="1"/>
</dbReference>
<dbReference type="GO" id="GO:0005737">
    <property type="term" value="C:cytoplasm"/>
    <property type="evidence" value="ECO:0007669"/>
    <property type="project" value="UniProtKB-SubCell"/>
</dbReference>
<evidence type="ECO:0000256" key="1">
    <source>
        <dbReference type="ARBA" id="ARBA00004496"/>
    </source>
</evidence>
<reference evidence="9" key="1">
    <citation type="submission" date="2014-05" db="EMBL/GenBank/DDBJ databases">
        <title>Key roles for freshwater Actinobacteria revealed by deep metagenomic sequencing.</title>
        <authorList>
            <person name="Ghai R."/>
            <person name="Mizuno C.M."/>
            <person name="Picazo A."/>
            <person name="Camacho A."/>
            <person name="Rodriguez-Valera F."/>
        </authorList>
    </citation>
    <scope>NUCLEOTIDE SEQUENCE</scope>
</reference>
<dbReference type="AlphaFoldDB" id="A0A094RG73"/>
<dbReference type="GO" id="GO:0003677">
    <property type="term" value="F:DNA binding"/>
    <property type="evidence" value="ECO:0007669"/>
    <property type="project" value="UniProtKB-KW"/>
</dbReference>
<dbReference type="SUPFAM" id="SSF55252">
    <property type="entry name" value="C-terminal domain of arginine repressor"/>
    <property type="match status" value="1"/>
</dbReference>
<sequence>MSVKTNLTSNQRKALIAKMIKQGGVESQSHLVKLLAREGVKVTQATASRDLEDLGATRVRDANGEFQYVIPEEANSKNSSAANLIMSVTASGNLAVVRTPPGGAQLLASAIDRNSLNGLLKSAIGTIAGDDTVLVVAKTANGGAELAKSITTYATRTNKPKGKRN</sequence>
<evidence type="ECO:0000256" key="3">
    <source>
        <dbReference type="ARBA" id="ARBA00022490"/>
    </source>
</evidence>
<dbReference type="InterPro" id="IPR036388">
    <property type="entry name" value="WH-like_DNA-bd_sf"/>
</dbReference>
<gene>
    <name evidence="9" type="ORF">GM49_0980</name>
</gene>
<accession>A0A094RG73</accession>
<dbReference type="InterPro" id="IPR020899">
    <property type="entry name" value="Arg_repress_C"/>
</dbReference>
<dbReference type="PRINTS" id="PR01467">
    <property type="entry name" value="ARGREPRESSOR"/>
</dbReference>
<keyword evidence="4" id="KW-0805">Transcription regulation</keyword>
<name>A0A094RG73_9ZZZZ</name>
<keyword evidence="5" id="KW-0238">DNA-binding</keyword>
<dbReference type="GO" id="GO:0051259">
    <property type="term" value="P:protein complex oligomerization"/>
    <property type="evidence" value="ECO:0007669"/>
    <property type="project" value="InterPro"/>
</dbReference>
<dbReference type="NCBIfam" id="TIGR01529">
    <property type="entry name" value="argR_whole"/>
    <property type="match status" value="1"/>
</dbReference>
<comment type="caution">
    <text evidence="9">The sequence shown here is derived from an EMBL/GenBank/DDBJ whole genome shotgun (WGS) entry which is preliminary data.</text>
</comment>
<evidence type="ECO:0000256" key="2">
    <source>
        <dbReference type="ARBA" id="ARBA00008316"/>
    </source>
</evidence>
<feature type="domain" description="Arginine repressor C-terminal" evidence="8">
    <location>
        <begin position="83"/>
        <end position="151"/>
    </location>
</feature>
<feature type="domain" description="Arginine repressor DNA-binding" evidence="7">
    <location>
        <begin position="10"/>
        <end position="74"/>
    </location>
</feature>
<dbReference type="EMBL" id="JNSJ01000007">
    <property type="protein sequence ID" value="KGA03638.1"/>
    <property type="molecule type" value="Genomic_DNA"/>
</dbReference>
<evidence type="ECO:0000256" key="4">
    <source>
        <dbReference type="ARBA" id="ARBA00023015"/>
    </source>
</evidence>
<evidence type="ECO:0000256" key="5">
    <source>
        <dbReference type="ARBA" id="ARBA00023125"/>
    </source>
</evidence>
<dbReference type="Gene3D" id="1.10.10.10">
    <property type="entry name" value="Winged helix-like DNA-binding domain superfamily/Winged helix DNA-binding domain"/>
    <property type="match status" value="1"/>
</dbReference>